<proteinExistence type="predicted"/>
<name>A0A1I4SEW2_9PROT</name>
<reference evidence="2" key="1">
    <citation type="submission" date="2016-10" db="EMBL/GenBank/DDBJ databases">
        <authorList>
            <person name="Varghese N."/>
            <person name="Submissions S."/>
        </authorList>
    </citation>
    <scope>NUCLEOTIDE SEQUENCE [LARGE SCALE GENOMIC DNA]</scope>
    <source>
        <strain evidence="2">Nm44</strain>
    </source>
</reference>
<evidence type="ECO:0000313" key="2">
    <source>
        <dbReference type="Proteomes" id="UP000183287"/>
    </source>
</evidence>
<keyword evidence="2" id="KW-1185">Reference proteome</keyword>
<dbReference type="STRING" id="44574.AAW31_15900"/>
<evidence type="ECO:0008006" key="3">
    <source>
        <dbReference type="Google" id="ProtNLM"/>
    </source>
</evidence>
<dbReference type="RefSeq" id="WP_074906081.1">
    <property type="nucleotide sequence ID" value="NZ_FOUB01000040.1"/>
</dbReference>
<sequence>MKALFFLRHYNDIDHITPVISKWIDAGHTCDVILIGAKRFRHDFRISFLSKLAGVRVAHIREVFSTVQFLKWRLQMLLLTGNLRRLFIGPFIRWLADSYDANRRAPLWRATAEHLLTRSFEHSGKGVVAFDWIERNSVIAVEWVETVVVMARERGLGTVSLPHGDSPHANQLIRRGEWRVGPDSLFSTAQIFDKLVVPNELCAKRFRPFLEGRSIAILGSPRYSEEWLAKLAKLMPLSPLTRSDSRLKIVMFLRKANFTTFWEEVNEVVHLIATFPEVELAIKPHTRSGWKQSLTKDKALKQLSNVTIAGDEVHSIHLMNWADICIDLATSVVFEAVRVKKPVLAADYLHAGRSAIAVYMPETELRCRDDVYEKINQFLSQGCHDFYIEEHRQHFLREMLDISGPEVLSRYVALLETAAGHN</sequence>
<dbReference type="InterPro" id="IPR043148">
    <property type="entry name" value="TagF_C"/>
</dbReference>
<gene>
    <name evidence="1" type="ORF">SAMN05421863_10409</name>
</gene>
<dbReference type="EMBL" id="FOUB01000040">
    <property type="protein sequence ID" value="SFM62860.1"/>
    <property type="molecule type" value="Genomic_DNA"/>
</dbReference>
<organism evidence="1 2">
    <name type="scientific">Nitrosomonas communis</name>
    <dbReference type="NCBI Taxonomy" id="44574"/>
    <lineage>
        <taxon>Bacteria</taxon>
        <taxon>Pseudomonadati</taxon>
        <taxon>Pseudomonadota</taxon>
        <taxon>Betaproteobacteria</taxon>
        <taxon>Nitrosomonadales</taxon>
        <taxon>Nitrosomonadaceae</taxon>
        <taxon>Nitrosomonas</taxon>
    </lineage>
</organism>
<dbReference type="AlphaFoldDB" id="A0A1I4SEW2"/>
<protein>
    <recommendedName>
        <fullName evidence="3">CDP-Glycerol:Poly(Glycerophosphate) glycerophosphotransferase</fullName>
    </recommendedName>
</protein>
<accession>A0A1I4SEW2</accession>
<dbReference type="Proteomes" id="UP000183287">
    <property type="component" value="Unassembled WGS sequence"/>
</dbReference>
<dbReference type="OrthoDB" id="8553911at2"/>
<dbReference type="SUPFAM" id="SSF53756">
    <property type="entry name" value="UDP-Glycosyltransferase/glycogen phosphorylase"/>
    <property type="match status" value="1"/>
</dbReference>
<dbReference type="Gene3D" id="3.40.50.12580">
    <property type="match status" value="1"/>
</dbReference>
<evidence type="ECO:0000313" key="1">
    <source>
        <dbReference type="EMBL" id="SFM62860.1"/>
    </source>
</evidence>